<evidence type="ECO:0000313" key="7">
    <source>
        <dbReference type="Proteomes" id="UP000289340"/>
    </source>
</evidence>
<dbReference type="SMART" id="SM00343">
    <property type="entry name" value="ZnF_C2HC"/>
    <property type="match status" value="1"/>
</dbReference>
<dbReference type="SUPFAM" id="SSF57756">
    <property type="entry name" value="Retrovirus zinc finger-like domains"/>
    <property type="match status" value="1"/>
</dbReference>
<dbReference type="Pfam" id="PF13456">
    <property type="entry name" value="RVT_3"/>
    <property type="match status" value="1"/>
</dbReference>
<evidence type="ECO:0000256" key="2">
    <source>
        <dbReference type="ARBA" id="ARBA00023125"/>
    </source>
</evidence>
<dbReference type="InterPro" id="IPR002156">
    <property type="entry name" value="RNaseH_domain"/>
</dbReference>
<dbReference type="GO" id="GO:0006508">
    <property type="term" value="P:proteolysis"/>
    <property type="evidence" value="ECO:0007669"/>
    <property type="project" value="UniProtKB-KW"/>
</dbReference>
<dbReference type="GO" id="GO:0008233">
    <property type="term" value="F:peptidase activity"/>
    <property type="evidence" value="ECO:0007669"/>
    <property type="project" value="UniProtKB-KW"/>
</dbReference>
<keyword evidence="2" id="KW-0238">DNA-binding</keyword>
<dbReference type="InterPro" id="IPR036875">
    <property type="entry name" value="Znf_CCHC_sf"/>
</dbReference>
<comment type="caution">
    <text evidence="6">The sequence shown here is derived from an EMBL/GenBank/DDBJ whole genome shotgun (WGS) entry which is preliminary data.</text>
</comment>
<dbReference type="Proteomes" id="UP000289340">
    <property type="component" value="Chromosome 1"/>
</dbReference>
<name>A0A445M0V2_GLYSO</name>
<organism evidence="6 7">
    <name type="scientific">Glycine soja</name>
    <name type="common">Wild soybean</name>
    <dbReference type="NCBI Taxonomy" id="3848"/>
    <lineage>
        <taxon>Eukaryota</taxon>
        <taxon>Viridiplantae</taxon>
        <taxon>Streptophyta</taxon>
        <taxon>Embryophyta</taxon>
        <taxon>Tracheophyta</taxon>
        <taxon>Spermatophyta</taxon>
        <taxon>Magnoliopsida</taxon>
        <taxon>eudicotyledons</taxon>
        <taxon>Gunneridae</taxon>
        <taxon>Pentapetalae</taxon>
        <taxon>rosids</taxon>
        <taxon>fabids</taxon>
        <taxon>Fabales</taxon>
        <taxon>Fabaceae</taxon>
        <taxon>Papilionoideae</taxon>
        <taxon>50 kb inversion clade</taxon>
        <taxon>NPAAA clade</taxon>
        <taxon>indigoferoid/millettioid clade</taxon>
        <taxon>Phaseoleae</taxon>
        <taxon>Glycine</taxon>
        <taxon>Glycine subgen. Soja</taxon>
    </lineage>
</organism>
<evidence type="ECO:0000256" key="4">
    <source>
        <dbReference type="SAM" id="MobiDB-lite"/>
    </source>
</evidence>
<feature type="compositionally biased region" description="Acidic residues" evidence="4">
    <location>
        <begin position="1047"/>
        <end position="1058"/>
    </location>
</feature>
<evidence type="ECO:0000313" key="6">
    <source>
        <dbReference type="EMBL" id="RZC29131.1"/>
    </source>
</evidence>
<keyword evidence="3" id="KW-0479">Metal-binding</keyword>
<evidence type="ECO:0000256" key="3">
    <source>
        <dbReference type="PROSITE-ProRule" id="PRU00047"/>
    </source>
</evidence>
<dbReference type="PROSITE" id="PS50158">
    <property type="entry name" value="ZF_CCHC"/>
    <property type="match status" value="1"/>
</dbReference>
<proteinExistence type="predicted"/>
<feature type="domain" description="CCHC-type" evidence="5">
    <location>
        <begin position="410"/>
        <end position="424"/>
    </location>
</feature>
<dbReference type="InterPro" id="IPR056648">
    <property type="entry name" value="DUF7746"/>
</dbReference>
<dbReference type="Gene3D" id="4.10.60.10">
    <property type="entry name" value="Zinc finger, CCHC-type"/>
    <property type="match status" value="1"/>
</dbReference>
<feature type="region of interest" description="Disordered" evidence="4">
    <location>
        <begin position="1036"/>
        <end position="1074"/>
    </location>
</feature>
<feature type="region of interest" description="Disordered" evidence="4">
    <location>
        <begin position="575"/>
        <end position="636"/>
    </location>
</feature>
<dbReference type="GO" id="GO:0004523">
    <property type="term" value="F:RNA-DNA hybrid ribonuclease activity"/>
    <property type="evidence" value="ECO:0007669"/>
    <property type="project" value="InterPro"/>
</dbReference>
<dbReference type="GO" id="GO:0003677">
    <property type="term" value="F:DNA binding"/>
    <property type="evidence" value="ECO:0007669"/>
    <property type="project" value="UniProtKB-KW"/>
</dbReference>
<keyword evidence="7" id="KW-1185">Reference proteome</keyword>
<dbReference type="Pfam" id="PF24925">
    <property type="entry name" value="DUF7746"/>
    <property type="match status" value="1"/>
</dbReference>
<dbReference type="Pfam" id="PF00098">
    <property type="entry name" value="zf-CCHC"/>
    <property type="match status" value="1"/>
</dbReference>
<dbReference type="PANTHER" id="PTHR46249">
    <property type="entry name" value="CCHC-TYPE DOMAIN-CONTAINING PROTEIN-RELATED"/>
    <property type="match status" value="1"/>
</dbReference>
<feature type="compositionally biased region" description="Low complexity" evidence="4">
    <location>
        <begin position="615"/>
        <end position="630"/>
    </location>
</feature>
<keyword evidence="1" id="KW-0645">Protease</keyword>
<dbReference type="PANTHER" id="PTHR46249:SF31">
    <property type="entry name" value="AMINOTRANSFERASE-LIKE PLANT MOBILE DOMAIN-CONTAINING PROTEIN"/>
    <property type="match status" value="1"/>
</dbReference>
<dbReference type="AlphaFoldDB" id="A0A445M0V2"/>
<accession>A0A445M0V2</accession>
<dbReference type="Pfam" id="PF22909">
    <property type="entry name" value="Caulimovir_coat_dom"/>
    <property type="match status" value="1"/>
</dbReference>
<protein>
    <recommendedName>
        <fullName evidence="5">CCHC-type domain-containing protein</fullName>
    </recommendedName>
</protein>
<feature type="region of interest" description="Disordered" evidence="4">
    <location>
        <begin position="361"/>
        <end position="403"/>
    </location>
</feature>
<keyword evidence="1" id="KW-0378">Hydrolase</keyword>
<evidence type="ECO:0000256" key="1">
    <source>
        <dbReference type="ARBA" id="ARBA00022670"/>
    </source>
</evidence>
<keyword evidence="3" id="KW-0863">Zinc-finger</keyword>
<dbReference type="EMBL" id="QZWG01000001">
    <property type="protein sequence ID" value="RZC29131.1"/>
    <property type="molecule type" value="Genomic_DNA"/>
</dbReference>
<gene>
    <name evidence="6" type="ORF">D0Y65_000924</name>
</gene>
<dbReference type="GO" id="GO:0008270">
    <property type="term" value="F:zinc ion binding"/>
    <property type="evidence" value="ECO:0007669"/>
    <property type="project" value="UniProtKB-KW"/>
</dbReference>
<dbReference type="InterPro" id="IPR001878">
    <property type="entry name" value="Znf_CCHC"/>
</dbReference>
<reference evidence="6 7" key="1">
    <citation type="submission" date="2018-09" db="EMBL/GenBank/DDBJ databases">
        <title>A high-quality reference genome of wild soybean provides a powerful tool to mine soybean genomes.</title>
        <authorList>
            <person name="Xie M."/>
            <person name="Chung C.Y.L."/>
            <person name="Li M.-W."/>
            <person name="Wong F.-L."/>
            <person name="Chan T.-F."/>
            <person name="Lam H.-M."/>
        </authorList>
    </citation>
    <scope>NUCLEOTIDE SEQUENCE [LARGE SCALE GENOMIC DNA]</scope>
    <source>
        <strain evidence="7">cv. W05</strain>
        <tissue evidence="6">Hypocotyl of etiolated seedlings</tissue>
    </source>
</reference>
<sequence>MIVGVLNRAQVTLVEWKSSQNVNSTRIQEVMQQPLSDWIKPPEGFMNCNIDATFFMEHGLAGFGAFIRENLGQFVLARIGCMEVVMSVREGEAFAILQSLLWNIDLQLFSVIIETDCKFIADQEDILECGDAQTEYNIMNTLQHMTMVATAYQTSHECSEETIIDILVAGFSGQLKGWWDNYLTNEEKSKIYSAVKTDLNGKVITNDDDKEIPDIVNTLIFTIAQHFIGDPSLWKDRSGELLSNLKCRTLADFRWYRDTFLTRVYTREDSQQPFWKEKFLAGLPRSLGDKVRDKIRSQSANGDIPYESLSYGQLISYVQKVALKICQDDKIQRQLAKEKAQTKKDLGSFCEQFGLQACPKQKKKQSSRKEIHENKPGNTKRFPRRRYSHKPSTSREIENPRQKTKSKITCYNCGKQGHISKYCRLKKKLRNLNLEPAIEEQINNLLIETSEEETETSSSEPSDENLNLIQHDDQLSSTDDDDGQINTLTREQDLLFEAINSIPDLQEKKVFLEKLKKTLEVKPRQKDFITNNKFDAFKVVETDASDIGYDGILKQQIHGEEHVIAYTSKHWNPAQLKKFPMPPKVSSSSGRGGRTSTKGKEVLLALPEPIAKKATTSSSGSPTQTGSSTQKGKLEGSLTQINTAKPESSTQESPKPTTTKQTVADYAWSIQTLLALEDIGLTKIPKLAKKIWAEMASESDDDSETDLQKQIQKTKQTKTICNQKPSQLLTQQESTPQPGNSYISKNKFFNVLQMEPEYWDKNPFKATAKVFPPGFHYRPIATNKTRKFYEFILIDTNSVSNKHFKDPKDPNLNTHSTIQILKVMQPRHYGSNLNQPKKISAPFDPAGYNYWDYIDAWTNVFRHQNSKFKHSWLIYFKNNTAYNFPNWFLQWWNYFRPIPQIFPEEVQQRFQQFNKLYNSKESRIPADLKYFSSFALSWIFSWQYRYGKTENSKQYPPLQRHAFVKWWSQFDTSKAAPDQVKNWFQSNPEFLKPADPETSLFLNQKSQLAAFLASSKSKESLAQNLKEVLQLLQQEVEEEPSKKEAESSETNDDQEDDPFYQNEEYCFGISLDDD</sequence>
<dbReference type="InterPro" id="IPR041577">
    <property type="entry name" value="RT_RNaseH_2"/>
</dbReference>
<keyword evidence="3" id="KW-0862">Zinc</keyword>
<evidence type="ECO:0000259" key="5">
    <source>
        <dbReference type="PROSITE" id="PS50158"/>
    </source>
</evidence>
<dbReference type="Pfam" id="PF17919">
    <property type="entry name" value="RT_RNaseH_2"/>
    <property type="match status" value="1"/>
</dbReference>